<feature type="signal peptide" evidence="24">
    <location>
        <begin position="1"/>
        <end position="20"/>
    </location>
</feature>
<dbReference type="GO" id="GO:0004252">
    <property type="term" value="F:serine-type endopeptidase activity"/>
    <property type="evidence" value="ECO:0007669"/>
    <property type="project" value="UniProtKB-EC"/>
</dbReference>
<feature type="chain" id="PRO_5008127732" description="Vitamin K-dependent protein C" evidence="24">
    <location>
        <begin position="21"/>
        <end position="601"/>
    </location>
</feature>
<evidence type="ECO:0000256" key="21">
    <source>
        <dbReference type="ARBA" id="ARBA00042403"/>
    </source>
</evidence>
<dbReference type="PANTHER" id="PTHR24252">
    <property type="entry name" value="ACROSIN-RELATED"/>
    <property type="match status" value="1"/>
</dbReference>
<evidence type="ECO:0000313" key="27">
    <source>
        <dbReference type="Proteomes" id="UP000075883"/>
    </source>
</evidence>
<dbReference type="SUPFAM" id="SSF50494">
    <property type="entry name" value="Trypsin-like serine proteases"/>
    <property type="match status" value="3"/>
</dbReference>
<dbReference type="EMBL" id="AXCM01002956">
    <property type="status" value="NOT_ANNOTATED_CDS"/>
    <property type="molecule type" value="Genomic_DNA"/>
</dbReference>
<keyword evidence="13" id="KW-1015">Disulfide bond</keyword>
<dbReference type="Gene3D" id="2.40.10.10">
    <property type="entry name" value="Trypsin-like serine proteases"/>
    <property type="match status" value="3"/>
</dbReference>
<dbReference type="PROSITE" id="PS00135">
    <property type="entry name" value="TRYPSIN_SER"/>
    <property type="match status" value="3"/>
</dbReference>
<keyword evidence="5" id="KW-0964">Secreted</keyword>
<dbReference type="EC" id="3.4.21.69" evidence="18"/>
<evidence type="ECO:0000256" key="7">
    <source>
        <dbReference type="ARBA" id="ARBA00022696"/>
    </source>
</evidence>
<keyword evidence="7" id="KW-0356">Hemostasis</keyword>
<comment type="catalytic activity">
    <reaction evidence="16">
        <text>Degradation of blood coagulation factors Va and VIIIa.</text>
        <dbReference type="EC" id="3.4.21.69"/>
    </reaction>
</comment>
<dbReference type="FunFam" id="2.40.10.10:FF:000011">
    <property type="entry name" value="Coagulation factor X"/>
    <property type="match status" value="1"/>
</dbReference>
<keyword evidence="27" id="KW-1185">Reference proteome</keyword>
<evidence type="ECO:0000256" key="16">
    <source>
        <dbReference type="ARBA" id="ARBA00036045"/>
    </source>
</evidence>
<accession>A0A182LYV2</accession>
<evidence type="ECO:0000256" key="12">
    <source>
        <dbReference type="ARBA" id="ARBA00023034"/>
    </source>
</evidence>
<evidence type="ECO:0000313" key="26">
    <source>
        <dbReference type="EnsemblMetazoa" id="ACUA005268-PA"/>
    </source>
</evidence>
<sequence>MKLLKVVLWTELCVLCLVYGRENEEHNRINYDIYVTPIMISTVNDNRFRAKNPLLAWLSTVLNYKPPSFGVETPVTSTLNPPPPCGRGKTSSRIVGGDAADVKEYPWIVMLMYRGAFYCGGSLINDRYIVTAAHCVLSLTPQQLLAKLYNVEHAEMVTRTIVKLYGHERFSLDTFNNDIALVKLQQPVDAGDTFVPICLPASGRTFAGQNGTVIGWGKLANGSLSKGLQKAVVPIISNTQCRKSSYRASRITDNMLCAGYAEGGRDACQGDSGGPLNVGDSNFRELVGIVSWGEGCARPNYPGVYTRGIVTGWGKLGDGTFPMRLQEVHVPILANEECHNQTQYFRFQINDRMMCAGIPEGGKDSCQGDSGGPMHVFDAEANRFVIAGVVSWGFGCAQPRFPGIYARVYLGGHNIAKDYTELRRVKRIMDHEDFDIFTFNNDLALLELDKPLRYGPTIQPACLPDGSVLDFTGSIGVVAGWGRVEEKRAPSKTLRSVEVPIWSQEQCLDAGYGSKKISANMMCAGYHDGQKDACQGDSGGPMHKMGLFGSMEVIGVVSWGRGCARPNLPGIYTRIVNYLPWIHEKLANECLCPPKDIARRI</sequence>
<dbReference type="AlphaFoldDB" id="A0A182LYV2"/>
<comment type="subcellular location">
    <subcellularLocation>
        <location evidence="1">Endoplasmic reticulum</location>
    </subcellularLocation>
    <subcellularLocation>
        <location evidence="2">Golgi apparatus</location>
    </subcellularLocation>
    <subcellularLocation>
        <location evidence="3">Membrane</location>
        <topology evidence="3">Single-pass type II membrane protein</topology>
    </subcellularLocation>
    <subcellularLocation>
        <location evidence="4">Secreted</location>
    </subcellularLocation>
</comment>
<evidence type="ECO:0000256" key="22">
    <source>
        <dbReference type="ARBA" id="ARBA00042906"/>
    </source>
</evidence>
<keyword evidence="11" id="KW-0812">Transmembrane</keyword>
<dbReference type="InterPro" id="IPR033116">
    <property type="entry name" value="TRYPSIN_SER"/>
</dbReference>
<dbReference type="GO" id="GO:0016020">
    <property type="term" value="C:membrane"/>
    <property type="evidence" value="ECO:0007669"/>
    <property type="project" value="UniProtKB-SubCell"/>
</dbReference>
<evidence type="ECO:0000256" key="11">
    <source>
        <dbReference type="ARBA" id="ARBA00022968"/>
    </source>
</evidence>
<dbReference type="GO" id="GO:0007599">
    <property type="term" value="P:hemostasis"/>
    <property type="evidence" value="ECO:0007669"/>
    <property type="project" value="UniProtKB-KW"/>
</dbReference>
<evidence type="ECO:0000256" key="3">
    <source>
        <dbReference type="ARBA" id="ARBA00004606"/>
    </source>
</evidence>
<proteinExistence type="inferred from homology"/>
<evidence type="ECO:0000256" key="13">
    <source>
        <dbReference type="ARBA" id="ARBA00023157"/>
    </source>
</evidence>
<dbReference type="Proteomes" id="UP000075883">
    <property type="component" value="Unassembled WGS sequence"/>
</dbReference>
<evidence type="ECO:0000256" key="14">
    <source>
        <dbReference type="ARBA" id="ARBA00023180"/>
    </source>
</evidence>
<dbReference type="STRING" id="139723.A0A182LYV2"/>
<feature type="domain" description="Peptidase S1" evidence="25">
    <location>
        <begin position="309"/>
        <end position="587"/>
    </location>
</feature>
<dbReference type="EnsemblMetazoa" id="ACUA005268-RA">
    <property type="protein sequence ID" value="ACUA005268-PA"/>
    <property type="gene ID" value="ACUA005268"/>
</dbReference>
<dbReference type="VEuPathDB" id="VectorBase:ACUA005268"/>
<dbReference type="PRINTS" id="PR00722">
    <property type="entry name" value="CHYMOTRYPSIN"/>
</dbReference>
<dbReference type="Pfam" id="PF00089">
    <property type="entry name" value="Trypsin"/>
    <property type="match status" value="2"/>
</dbReference>
<dbReference type="SMART" id="SM00020">
    <property type="entry name" value="Tryp_SPc"/>
    <property type="match status" value="2"/>
</dbReference>
<dbReference type="GO" id="GO:0005576">
    <property type="term" value="C:extracellular region"/>
    <property type="evidence" value="ECO:0007669"/>
    <property type="project" value="UniProtKB-SubCell"/>
</dbReference>
<dbReference type="FunFam" id="2.40.10.10:FF:000002">
    <property type="entry name" value="Transmembrane protease serine"/>
    <property type="match status" value="1"/>
</dbReference>
<dbReference type="GO" id="GO:0006508">
    <property type="term" value="P:proteolysis"/>
    <property type="evidence" value="ECO:0007669"/>
    <property type="project" value="UniProtKB-KW"/>
</dbReference>
<keyword evidence="14" id="KW-0325">Glycoprotein</keyword>
<evidence type="ECO:0000256" key="10">
    <source>
        <dbReference type="ARBA" id="ARBA00022825"/>
    </source>
</evidence>
<keyword evidence="11" id="KW-0735">Signal-anchor</keyword>
<evidence type="ECO:0000256" key="8">
    <source>
        <dbReference type="ARBA" id="ARBA00022801"/>
    </source>
</evidence>
<evidence type="ECO:0000256" key="9">
    <source>
        <dbReference type="ARBA" id="ARBA00022824"/>
    </source>
</evidence>
<reference evidence="26" key="2">
    <citation type="submission" date="2020-05" db="UniProtKB">
        <authorList>
            <consortium name="EnsemblMetazoa"/>
        </authorList>
    </citation>
    <scope>IDENTIFICATION</scope>
    <source>
        <strain evidence="26">A-37</strain>
    </source>
</reference>
<reference evidence="27" key="1">
    <citation type="submission" date="2013-09" db="EMBL/GenBank/DDBJ databases">
        <title>The Genome Sequence of Anopheles culicifacies species A.</title>
        <authorList>
            <consortium name="The Broad Institute Genomics Platform"/>
            <person name="Neafsey D.E."/>
            <person name="Besansky N."/>
            <person name="Howell P."/>
            <person name="Walton C."/>
            <person name="Young S.K."/>
            <person name="Zeng Q."/>
            <person name="Gargeya S."/>
            <person name="Fitzgerald M."/>
            <person name="Haas B."/>
            <person name="Abouelleil A."/>
            <person name="Allen A.W."/>
            <person name="Alvarado L."/>
            <person name="Arachchi H.M."/>
            <person name="Berlin A.M."/>
            <person name="Chapman S.B."/>
            <person name="Gainer-Dewar J."/>
            <person name="Goldberg J."/>
            <person name="Griggs A."/>
            <person name="Gujja S."/>
            <person name="Hansen M."/>
            <person name="Howarth C."/>
            <person name="Imamovic A."/>
            <person name="Ireland A."/>
            <person name="Larimer J."/>
            <person name="McCowan C."/>
            <person name="Murphy C."/>
            <person name="Pearson M."/>
            <person name="Poon T.W."/>
            <person name="Priest M."/>
            <person name="Roberts A."/>
            <person name="Saif S."/>
            <person name="Shea T."/>
            <person name="Sisk P."/>
            <person name="Sykes S."/>
            <person name="Wortman J."/>
            <person name="Nusbaum C."/>
            <person name="Birren B."/>
        </authorList>
    </citation>
    <scope>NUCLEOTIDE SEQUENCE [LARGE SCALE GENOMIC DNA]</scope>
    <source>
        <strain evidence="27">A-37</strain>
    </source>
</reference>
<organism evidence="26 27">
    <name type="scientific">Anopheles culicifacies</name>
    <dbReference type="NCBI Taxonomy" id="139723"/>
    <lineage>
        <taxon>Eukaryota</taxon>
        <taxon>Metazoa</taxon>
        <taxon>Ecdysozoa</taxon>
        <taxon>Arthropoda</taxon>
        <taxon>Hexapoda</taxon>
        <taxon>Insecta</taxon>
        <taxon>Pterygota</taxon>
        <taxon>Neoptera</taxon>
        <taxon>Endopterygota</taxon>
        <taxon>Diptera</taxon>
        <taxon>Nematocera</taxon>
        <taxon>Culicoidea</taxon>
        <taxon>Culicidae</taxon>
        <taxon>Anophelinae</taxon>
        <taxon>Anopheles</taxon>
        <taxon>culicifacies species complex</taxon>
    </lineage>
</organism>
<protein>
    <recommendedName>
        <fullName evidence="19">Vitamin K-dependent protein C</fullName>
        <ecNumber evidence="18">3.4.21.69</ecNumber>
    </recommendedName>
    <alternativeName>
        <fullName evidence="22">Anticoagulant protein C</fullName>
    </alternativeName>
    <alternativeName>
        <fullName evidence="20">Autoprothrombin IIA</fullName>
    </alternativeName>
    <alternativeName>
        <fullName evidence="21">Blood coagulation factor XIV</fullName>
    </alternativeName>
</protein>
<dbReference type="PROSITE" id="PS00134">
    <property type="entry name" value="TRYPSIN_HIS"/>
    <property type="match status" value="1"/>
</dbReference>
<keyword evidence="6 23" id="KW-0645">Protease</keyword>
<evidence type="ECO:0000256" key="2">
    <source>
        <dbReference type="ARBA" id="ARBA00004555"/>
    </source>
</evidence>
<evidence type="ECO:0000259" key="25">
    <source>
        <dbReference type="PROSITE" id="PS50240"/>
    </source>
</evidence>
<dbReference type="InterPro" id="IPR001314">
    <property type="entry name" value="Peptidase_S1A"/>
</dbReference>
<evidence type="ECO:0000256" key="23">
    <source>
        <dbReference type="RuleBase" id="RU363034"/>
    </source>
</evidence>
<dbReference type="GO" id="GO:0005794">
    <property type="term" value="C:Golgi apparatus"/>
    <property type="evidence" value="ECO:0007669"/>
    <property type="project" value="UniProtKB-SubCell"/>
</dbReference>
<keyword evidence="10 23" id="KW-0720">Serine protease</keyword>
<dbReference type="InterPro" id="IPR009003">
    <property type="entry name" value="Peptidase_S1_PA"/>
</dbReference>
<dbReference type="GO" id="GO:0005783">
    <property type="term" value="C:endoplasmic reticulum"/>
    <property type="evidence" value="ECO:0007669"/>
    <property type="project" value="UniProtKB-SubCell"/>
</dbReference>
<keyword evidence="24" id="KW-0732">Signal</keyword>
<dbReference type="PANTHER" id="PTHR24252:SF7">
    <property type="entry name" value="HYALIN"/>
    <property type="match status" value="1"/>
</dbReference>
<evidence type="ECO:0000256" key="15">
    <source>
        <dbReference type="ARBA" id="ARBA00024195"/>
    </source>
</evidence>
<evidence type="ECO:0000256" key="19">
    <source>
        <dbReference type="ARBA" id="ARBA00040219"/>
    </source>
</evidence>
<dbReference type="InterPro" id="IPR001254">
    <property type="entry name" value="Trypsin_dom"/>
</dbReference>
<evidence type="ECO:0000256" key="24">
    <source>
        <dbReference type="SAM" id="SignalP"/>
    </source>
</evidence>
<evidence type="ECO:0000256" key="4">
    <source>
        <dbReference type="ARBA" id="ARBA00004613"/>
    </source>
</evidence>
<dbReference type="CDD" id="cd00190">
    <property type="entry name" value="Tryp_SPc"/>
    <property type="match status" value="2"/>
</dbReference>
<evidence type="ECO:0000256" key="1">
    <source>
        <dbReference type="ARBA" id="ARBA00004240"/>
    </source>
</evidence>
<evidence type="ECO:0000256" key="6">
    <source>
        <dbReference type="ARBA" id="ARBA00022670"/>
    </source>
</evidence>
<dbReference type="InterPro" id="IPR043504">
    <property type="entry name" value="Peptidase_S1_PA_chymotrypsin"/>
</dbReference>
<dbReference type="PROSITE" id="PS50240">
    <property type="entry name" value="TRYPSIN_DOM"/>
    <property type="match status" value="2"/>
</dbReference>
<evidence type="ECO:0000256" key="20">
    <source>
        <dbReference type="ARBA" id="ARBA00041306"/>
    </source>
</evidence>
<comment type="function">
    <text evidence="17">Protein C is a vitamin K-dependent serine protease that regulates blood coagulation by inactivating factors Va and VIIIa in the presence of calcium ions and phospholipids. Exerts a protective effect on the endothelial cell barrier function.</text>
</comment>
<evidence type="ECO:0000256" key="18">
    <source>
        <dbReference type="ARBA" id="ARBA00038995"/>
    </source>
</evidence>
<evidence type="ECO:0000256" key="5">
    <source>
        <dbReference type="ARBA" id="ARBA00022525"/>
    </source>
</evidence>
<evidence type="ECO:0000256" key="17">
    <source>
        <dbReference type="ARBA" id="ARBA00037553"/>
    </source>
</evidence>
<feature type="domain" description="Peptidase S1" evidence="25">
    <location>
        <begin position="94"/>
        <end position="307"/>
    </location>
</feature>
<name>A0A182LYV2_9DIPT</name>
<keyword evidence="8 23" id="KW-0378">Hydrolase</keyword>
<dbReference type="InterPro" id="IPR018114">
    <property type="entry name" value="TRYPSIN_HIS"/>
</dbReference>
<keyword evidence="12" id="KW-0333">Golgi apparatus</keyword>
<comment type="similarity">
    <text evidence="15">Belongs to the peptidase S1 family. CLIP subfamily.</text>
</comment>
<dbReference type="FunFam" id="2.40.10.10:FF:000006">
    <property type="entry name" value="Serine proteinase stubble"/>
    <property type="match status" value="1"/>
</dbReference>
<keyword evidence="9" id="KW-0256">Endoplasmic reticulum</keyword>